<keyword evidence="15" id="KW-1185">Reference proteome</keyword>
<evidence type="ECO:0000313" key="15">
    <source>
        <dbReference type="Proteomes" id="UP000186894"/>
    </source>
</evidence>
<gene>
    <name evidence="14" type="ORF">BJF95_21925</name>
</gene>
<dbReference type="OrthoDB" id="8673316at2"/>
<dbReference type="InterPro" id="IPR036097">
    <property type="entry name" value="HisK_dim/P_sf"/>
</dbReference>
<comment type="caution">
    <text evidence="14">The sequence shown here is derived from an EMBL/GenBank/DDBJ whole genome shotgun (WGS) entry which is preliminary data.</text>
</comment>
<evidence type="ECO:0000256" key="1">
    <source>
        <dbReference type="ARBA" id="ARBA00000085"/>
    </source>
</evidence>
<evidence type="ECO:0000256" key="2">
    <source>
        <dbReference type="ARBA" id="ARBA00004370"/>
    </source>
</evidence>
<dbReference type="STRING" id="1867956.BJF95_21925"/>
<comment type="catalytic activity">
    <reaction evidence="1">
        <text>ATP + protein L-histidine = ADP + protein N-phospho-L-histidine.</text>
        <dbReference type="EC" id="2.7.13.3"/>
    </reaction>
</comment>
<dbReference type="EMBL" id="MKIM01000028">
    <property type="protein sequence ID" value="OLP43526.1"/>
    <property type="molecule type" value="Genomic_DNA"/>
</dbReference>
<dbReference type="Pfam" id="PF08521">
    <property type="entry name" value="2CSK_N"/>
    <property type="match status" value="1"/>
</dbReference>
<evidence type="ECO:0000256" key="11">
    <source>
        <dbReference type="SAM" id="Phobius"/>
    </source>
</evidence>
<evidence type="ECO:0000259" key="12">
    <source>
        <dbReference type="PROSITE" id="PS50109"/>
    </source>
</evidence>
<dbReference type="GO" id="GO:0000155">
    <property type="term" value="F:phosphorelay sensor kinase activity"/>
    <property type="evidence" value="ECO:0007669"/>
    <property type="project" value="InterPro"/>
</dbReference>
<dbReference type="InterPro" id="IPR003660">
    <property type="entry name" value="HAMP_dom"/>
</dbReference>
<evidence type="ECO:0000256" key="9">
    <source>
        <dbReference type="ARBA" id="ARBA00023012"/>
    </source>
</evidence>
<evidence type="ECO:0000256" key="5">
    <source>
        <dbReference type="ARBA" id="ARBA00022679"/>
    </source>
</evidence>
<keyword evidence="6 11" id="KW-0812">Transmembrane</keyword>
<dbReference type="CDD" id="cd00075">
    <property type="entry name" value="HATPase"/>
    <property type="match status" value="1"/>
</dbReference>
<dbReference type="SMART" id="SM00387">
    <property type="entry name" value="HATPase_c"/>
    <property type="match status" value="1"/>
</dbReference>
<accession>A0A1Q8ZP20</accession>
<dbReference type="InterPro" id="IPR050428">
    <property type="entry name" value="TCS_sensor_his_kinase"/>
</dbReference>
<keyword evidence="7 14" id="KW-0418">Kinase</keyword>
<keyword evidence="5" id="KW-0808">Transferase</keyword>
<dbReference type="InterPro" id="IPR004358">
    <property type="entry name" value="Sig_transdc_His_kin-like_C"/>
</dbReference>
<dbReference type="PROSITE" id="PS50885">
    <property type="entry name" value="HAMP"/>
    <property type="match status" value="1"/>
</dbReference>
<dbReference type="InterPro" id="IPR005467">
    <property type="entry name" value="His_kinase_dom"/>
</dbReference>
<dbReference type="InterPro" id="IPR013727">
    <property type="entry name" value="2CSK_N"/>
</dbReference>
<feature type="domain" description="Histidine kinase" evidence="12">
    <location>
        <begin position="248"/>
        <end position="460"/>
    </location>
</feature>
<dbReference type="InterPro" id="IPR036890">
    <property type="entry name" value="HATPase_C_sf"/>
</dbReference>
<dbReference type="Gene3D" id="3.30.565.10">
    <property type="entry name" value="Histidine kinase-like ATPase, C-terminal domain"/>
    <property type="match status" value="1"/>
</dbReference>
<evidence type="ECO:0000256" key="10">
    <source>
        <dbReference type="ARBA" id="ARBA00023136"/>
    </source>
</evidence>
<dbReference type="EC" id="2.7.13.3" evidence="3"/>
<dbReference type="Gene3D" id="1.10.287.130">
    <property type="match status" value="1"/>
</dbReference>
<sequence>MTAINNASLFARLMVRAGFIVLLGAASLVSAAWLYAHTAADDAYDRILVGAALQMVESLVITDGDMKIALPSSAFELLGLAGRDRIFYRVIGPNGATLTGYGDLQNDVSAQESHAAPILRDGTFHGADVRIVTVARAIADAGKSGWTYIVLAQTTEARQDLVSELTTRAILLVAVMSGLALAATALAARYSLKPLADLGAALSSRDPQDLTPLTVDVPREISPFVSSINHFIVRLDQRVKLLQRYVADSAHQIRTPLTALSAQVSLINEDNLQPEDRRHLERVRDRAAELGRFTNQLLNHAMVIHRFDSAQLTPMSLNDVARKAFRASVPITIDPDAVVSFEAPDEDLTVMADMLSLREAITNLIDNALKHGMQSHLDVRVARVGDLALVEVEDDGPGIPPELWPQVMQRFVSNSSDGKTSGLGFAIASDVASALGGRIGFREKTETTGFTTYLELPLYNASAQ</sequence>
<evidence type="ECO:0000256" key="3">
    <source>
        <dbReference type="ARBA" id="ARBA00012438"/>
    </source>
</evidence>
<dbReference type="CDD" id="cd00082">
    <property type="entry name" value="HisKA"/>
    <property type="match status" value="1"/>
</dbReference>
<dbReference type="RefSeq" id="WP_075640847.1">
    <property type="nucleotide sequence ID" value="NZ_MKIM01000028.1"/>
</dbReference>
<dbReference type="SUPFAM" id="SSF47384">
    <property type="entry name" value="Homodimeric domain of signal transducing histidine kinase"/>
    <property type="match status" value="1"/>
</dbReference>
<keyword evidence="10 11" id="KW-0472">Membrane</keyword>
<organism evidence="14 15">
    <name type="scientific">Rhizobium oryziradicis</name>
    <dbReference type="NCBI Taxonomy" id="1867956"/>
    <lineage>
        <taxon>Bacteria</taxon>
        <taxon>Pseudomonadati</taxon>
        <taxon>Pseudomonadota</taxon>
        <taxon>Alphaproteobacteria</taxon>
        <taxon>Hyphomicrobiales</taxon>
        <taxon>Rhizobiaceae</taxon>
        <taxon>Rhizobium/Agrobacterium group</taxon>
        <taxon>Rhizobium</taxon>
    </lineage>
</organism>
<evidence type="ECO:0000256" key="4">
    <source>
        <dbReference type="ARBA" id="ARBA00022553"/>
    </source>
</evidence>
<dbReference type="SUPFAM" id="SSF55874">
    <property type="entry name" value="ATPase domain of HSP90 chaperone/DNA topoisomerase II/histidine kinase"/>
    <property type="match status" value="1"/>
</dbReference>
<feature type="domain" description="HAMP" evidence="13">
    <location>
        <begin position="189"/>
        <end position="240"/>
    </location>
</feature>
<dbReference type="PROSITE" id="PS50109">
    <property type="entry name" value="HIS_KIN"/>
    <property type="match status" value="1"/>
</dbReference>
<dbReference type="Proteomes" id="UP000186894">
    <property type="component" value="Unassembled WGS sequence"/>
</dbReference>
<comment type="subcellular location">
    <subcellularLocation>
        <location evidence="2">Membrane</location>
    </subcellularLocation>
</comment>
<feature type="transmembrane region" description="Helical" evidence="11">
    <location>
        <begin position="169"/>
        <end position="188"/>
    </location>
</feature>
<dbReference type="Pfam" id="PF00512">
    <property type="entry name" value="HisKA"/>
    <property type="match status" value="1"/>
</dbReference>
<evidence type="ECO:0000259" key="13">
    <source>
        <dbReference type="PROSITE" id="PS50885"/>
    </source>
</evidence>
<keyword evidence="8 11" id="KW-1133">Transmembrane helix</keyword>
<keyword evidence="4" id="KW-0597">Phosphoprotein</keyword>
<dbReference type="GO" id="GO:0005886">
    <property type="term" value="C:plasma membrane"/>
    <property type="evidence" value="ECO:0007669"/>
    <property type="project" value="TreeGrafter"/>
</dbReference>
<protein>
    <recommendedName>
        <fullName evidence="3">histidine kinase</fullName>
        <ecNumber evidence="3">2.7.13.3</ecNumber>
    </recommendedName>
</protein>
<evidence type="ECO:0000313" key="14">
    <source>
        <dbReference type="EMBL" id="OLP43526.1"/>
    </source>
</evidence>
<dbReference type="PRINTS" id="PR00344">
    <property type="entry name" value="BCTRLSENSOR"/>
</dbReference>
<evidence type="ECO:0000256" key="7">
    <source>
        <dbReference type="ARBA" id="ARBA00022777"/>
    </source>
</evidence>
<proteinExistence type="predicted"/>
<evidence type="ECO:0000256" key="6">
    <source>
        <dbReference type="ARBA" id="ARBA00022692"/>
    </source>
</evidence>
<keyword evidence="9" id="KW-0902">Two-component regulatory system</keyword>
<dbReference type="Pfam" id="PF02518">
    <property type="entry name" value="HATPase_c"/>
    <property type="match status" value="1"/>
</dbReference>
<dbReference type="SMART" id="SM00388">
    <property type="entry name" value="HisKA"/>
    <property type="match status" value="1"/>
</dbReference>
<dbReference type="InterPro" id="IPR003594">
    <property type="entry name" value="HATPase_dom"/>
</dbReference>
<dbReference type="InterPro" id="IPR003661">
    <property type="entry name" value="HisK_dim/P_dom"/>
</dbReference>
<name>A0A1Q8ZP20_9HYPH</name>
<dbReference type="PANTHER" id="PTHR45436:SF1">
    <property type="entry name" value="SENSOR PROTEIN QSEC"/>
    <property type="match status" value="1"/>
</dbReference>
<reference evidence="14 15" key="1">
    <citation type="submission" date="2016-09" db="EMBL/GenBank/DDBJ databases">
        <title>Rhizobium oryziradicis sp. nov., isolated from the root of rice.</title>
        <authorList>
            <person name="Zhao J."/>
            <person name="Zhang X."/>
        </authorList>
    </citation>
    <scope>NUCLEOTIDE SEQUENCE [LARGE SCALE GENOMIC DNA]</scope>
    <source>
        <strain evidence="14 15">N19</strain>
    </source>
</reference>
<dbReference type="PANTHER" id="PTHR45436">
    <property type="entry name" value="SENSOR HISTIDINE KINASE YKOH"/>
    <property type="match status" value="1"/>
</dbReference>
<evidence type="ECO:0000256" key="8">
    <source>
        <dbReference type="ARBA" id="ARBA00022989"/>
    </source>
</evidence>
<dbReference type="AlphaFoldDB" id="A0A1Q8ZP20"/>